<organism evidence="2 4">
    <name type="scientific">Chryseobacterium indoltheticum</name>
    <dbReference type="NCBI Taxonomy" id="254"/>
    <lineage>
        <taxon>Bacteria</taxon>
        <taxon>Pseudomonadati</taxon>
        <taxon>Bacteroidota</taxon>
        <taxon>Flavobacteriia</taxon>
        <taxon>Flavobacteriales</taxon>
        <taxon>Weeksellaceae</taxon>
        <taxon>Chryseobacterium group</taxon>
        <taxon>Chryseobacterium</taxon>
    </lineage>
</organism>
<dbReference type="Proteomes" id="UP000255231">
    <property type="component" value="Unassembled WGS sequence"/>
</dbReference>
<evidence type="ECO:0000313" key="2">
    <source>
        <dbReference type="EMBL" id="SUX45563.1"/>
    </source>
</evidence>
<protein>
    <submittedName>
        <fullName evidence="2">Uncharacterized protein</fullName>
    </submittedName>
</protein>
<reference evidence="1 3" key="1">
    <citation type="submission" date="2017-01" db="EMBL/GenBank/DDBJ databases">
        <authorList>
            <person name="Varghese N."/>
            <person name="Submissions S."/>
        </authorList>
    </citation>
    <scope>NUCLEOTIDE SEQUENCE [LARGE SCALE GENOMIC DNA]</scope>
    <source>
        <strain evidence="1 3">ATCC 27950</strain>
    </source>
</reference>
<name>A0A381FGF2_9FLAO</name>
<gene>
    <name evidence="2" type="ORF">NCTC13560_03161</name>
    <name evidence="1" type="ORF">SAMN05421682_102293</name>
</gene>
<dbReference type="AlphaFoldDB" id="A0A381FGF2"/>
<evidence type="ECO:0000313" key="4">
    <source>
        <dbReference type="Proteomes" id="UP000255231"/>
    </source>
</evidence>
<dbReference type="RefSeq" id="WP_262487802.1">
    <property type="nucleotide sequence ID" value="NZ_CP033929.1"/>
</dbReference>
<evidence type="ECO:0000313" key="3">
    <source>
        <dbReference type="Proteomes" id="UP000185725"/>
    </source>
</evidence>
<keyword evidence="3" id="KW-1185">Reference proteome</keyword>
<dbReference type="EMBL" id="FTMF01000002">
    <property type="protein sequence ID" value="SIQ08561.1"/>
    <property type="molecule type" value="Genomic_DNA"/>
</dbReference>
<dbReference type="Proteomes" id="UP000185725">
    <property type="component" value="Unassembled WGS sequence"/>
</dbReference>
<dbReference type="EMBL" id="UFVS01000001">
    <property type="protein sequence ID" value="SUX45563.1"/>
    <property type="molecule type" value="Genomic_DNA"/>
</dbReference>
<evidence type="ECO:0000313" key="1">
    <source>
        <dbReference type="EMBL" id="SIQ08561.1"/>
    </source>
</evidence>
<proteinExistence type="predicted"/>
<sequence>MKDLIFKWFLGFLERILSDLVDDGKINGSVKAEILKKITE</sequence>
<accession>A0A381FGF2</accession>
<dbReference type="GeneID" id="303675984"/>
<reference evidence="2 4" key="2">
    <citation type="submission" date="2018-06" db="EMBL/GenBank/DDBJ databases">
        <authorList>
            <consortium name="Pathogen Informatics"/>
            <person name="Doyle S."/>
        </authorList>
    </citation>
    <scope>NUCLEOTIDE SEQUENCE [LARGE SCALE GENOMIC DNA]</scope>
    <source>
        <strain evidence="2 4">NCTC13560</strain>
    </source>
</reference>